<evidence type="ECO:0000256" key="6">
    <source>
        <dbReference type="ARBA" id="ARBA00022842"/>
    </source>
</evidence>
<feature type="binding site" evidence="9">
    <location>
        <position position="76"/>
    </location>
    <ligand>
        <name>substrate</name>
    </ligand>
</feature>
<evidence type="ECO:0000256" key="5">
    <source>
        <dbReference type="ARBA" id="ARBA00022840"/>
    </source>
</evidence>
<dbReference type="Proteomes" id="UP000532121">
    <property type="component" value="Unassembled WGS sequence"/>
</dbReference>
<feature type="binding site" evidence="9">
    <location>
        <begin position="11"/>
        <end position="12"/>
    </location>
    <ligand>
        <name>ATP</name>
        <dbReference type="ChEBI" id="CHEBI:30616"/>
    </ligand>
</feature>
<dbReference type="GO" id="GO:0015937">
    <property type="term" value="P:coenzyme A biosynthetic process"/>
    <property type="evidence" value="ECO:0007669"/>
    <property type="project" value="UniProtKB-UniRule"/>
</dbReference>
<dbReference type="CDD" id="cd02163">
    <property type="entry name" value="PPAT"/>
    <property type="match status" value="1"/>
</dbReference>
<dbReference type="UniPathway" id="UPA00241">
    <property type="reaction ID" value="UER00355"/>
</dbReference>
<feature type="binding site" evidence="9">
    <location>
        <position position="90"/>
    </location>
    <ligand>
        <name>substrate</name>
    </ligand>
</feature>
<comment type="catalytic activity">
    <reaction evidence="8 9">
        <text>(R)-4'-phosphopantetheine + ATP + H(+) = 3'-dephospho-CoA + diphosphate</text>
        <dbReference type="Rhea" id="RHEA:19801"/>
        <dbReference type="ChEBI" id="CHEBI:15378"/>
        <dbReference type="ChEBI" id="CHEBI:30616"/>
        <dbReference type="ChEBI" id="CHEBI:33019"/>
        <dbReference type="ChEBI" id="CHEBI:57328"/>
        <dbReference type="ChEBI" id="CHEBI:61723"/>
        <dbReference type="EC" id="2.7.7.3"/>
    </reaction>
</comment>
<comment type="cofactor">
    <cofactor evidence="9">
        <name>Mg(2+)</name>
        <dbReference type="ChEBI" id="CHEBI:18420"/>
    </cofactor>
</comment>
<dbReference type="EMBL" id="JABASA010000012">
    <property type="protein sequence ID" value="NMD49373.1"/>
    <property type="molecule type" value="Genomic_DNA"/>
</dbReference>
<dbReference type="GO" id="GO:0005524">
    <property type="term" value="F:ATP binding"/>
    <property type="evidence" value="ECO:0007669"/>
    <property type="project" value="UniProtKB-KW"/>
</dbReference>
<dbReference type="Pfam" id="PF01467">
    <property type="entry name" value="CTP_transf_like"/>
    <property type="match status" value="1"/>
</dbReference>
<dbReference type="AlphaFoldDB" id="A0A7X9QGE3"/>
<dbReference type="EC" id="2.7.7.3" evidence="9"/>
<dbReference type="Gene3D" id="3.40.50.620">
    <property type="entry name" value="HUPs"/>
    <property type="match status" value="1"/>
</dbReference>
<dbReference type="HAMAP" id="MF_00151">
    <property type="entry name" value="PPAT_bact"/>
    <property type="match status" value="1"/>
</dbReference>
<feature type="binding site" evidence="9">
    <location>
        <position position="43"/>
    </location>
    <ligand>
        <name>substrate</name>
    </ligand>
</feature>
<evidence type="ECO:0000256" key="3">
    <source>
        <dbReference type="ARBA" id="ARBA00022695"/>
    </source>
</evidence>
<comment type="subcellular location">
    <subcellularLocation>
        <location evidence="9">Cytoplasm</location>
    </subcellularLocation>
</comment>
<dbReference type="RefSeq" id="WP_003086251.1">
    <property type="nucleotide sequence ID" value="NZ_CP043405.1"/>
</dbReference>
<feature type="binding site" evidence="9">
    <location>
        <begin position="91"/>
        <end position="93"/>
    </location>
    <ligand>
        <name>ATP</name>
        <dbReference type="ChEBI" id="CHEBI:30616"/>
    </ligand>
</feature>
<evidence type="ECO:0000256" key="8">
    <source>
        <dbReference type="ARBA" id="ARBA00029346"/>
    </source>
</evidence>
<protein>
    <recommendedName>
        <fullName evidence="9">Phosphopantetheine adenylyltransferase</fullName>
        <ecNumber evidence="9">2.7.7.3</ecNumber>
    </recommendedName>
    <alternativeName>
        <fullName evidence="9">Dephospho-CoA pyrophosphorylase</fullName>
    </alternativeName>
    <alternativeName>
        <fullName evidence="9">Pantetheine-phosphate adenylyltransferase</fullName>
        <shortName evidence="9">PPAT</shortName>
    </alternativeName>
</protein>
<dbReference type="InterPro" id="IPR001980">
    <property type="entry name" value="PPAT"/>
</dbReference>
<feature type="binding site" evidence="9">
    <location>
        <position position="11"/>
    </location>
    <ligand>
        <name>substrate</name>
    </ligand>
</feature>
<dbReference type="GO" id="GO:0004595">
    <property type="term" value="F:pantetheine-phosphate adenylyltransferase activity"/>
    <property type="evidence" value="ECO:0007669"/>
    <property type="project" value="UniProtKB-UniRule"/>
</dbReference>
<keyword evidence="5 9" id="KW-0067">ATP-binding</keyword>
<evidence type="ECO:0000256" key="1">
    <source>
        <dbReference type="ARBA" id="ARBA00022490"/>
    </source>
</evidence>
<evidence type="ECO:0000313" key="11">
    <source>
        <dbReference type="EMBL" id="NMD49373.1"/>
    </source>
</evidence>
<comment type="caution">
    <text evidence="11">The sequence shown here is derived from an EMBL/GenBank/DDBJ whole genome shotgun (WGS) entry which is preliminary data.</text>
</comment>
<comment type="function">
    <text evidence="9">Reversibly transfers an adenylyl group from ATP to 4'-phosphopantetheine, yielding dephospho-CoA (dPCoA) and pyrophosphate.</text>
</comment>
<keyword evidence="3 9" id="KW-0548">Nucleotidyltransferase</keyword>
<evidence type="ECO:0000256" key="7">
    <source>
        <dbReference type="ARBA" id="ARBA00022993"/>
    </source>
</evidence>
<feature type="binding site" evidence="9">
    <location>
        <position position="101"/>
    </location>
    <ligand>
        <name>ATP</name>
        <dbReference type="ChEBI" id="CHEBI:30616"/>
    </ligand>
</feature>
<evidence type="ECO:0000256" key="9">
    <source>
        <dbReference type="HAMAP-Rule" id="MF_00151"/>
    </source>
</evidence>
<dbReference type="InterPro" id="IPR004821">
    <property type="entry name" value="Cyt_trans-like"/>
</dbReference>
<evidence type="ECO:0000259" key="10">
    <source>
        <dbReference type="Pfam" id="PF01467"/>
    </source>
</evidence>
<dbReference type="NCBIfam" id="TIGR00125">
    <property type="entry name" value="cyt_tran_rel"/>
    <property type="match status" value="1"/>
</dbReference>
<dbReference type="PANTHER" id="PTHR21342:SF1">
    <property type="entry name" value="PHOSPHOPANTETHEINE ADENYLYLTRANSFERASE"/>
    <property type="match status" value="1"/>
</dbReference>
<dbReference type="GO" id="GO:0005737">
    <property type="term" value="C:cytoplasm"/>
    <property type="evidence" value="ECO:0007669"/>
    <property type="project" value="UniProtKB-SubCell"/>
</dbReference>
<dbReference type="PANTHER" id="PTHR21342">
    <property type="entry name" value="PHOSPHOPANTETHEINE ADENYLYLTRANSFERASE"/>
    <property type="match status" value="1"/>
</dbReference>
<dbReference type="NCBIfam" id="TIGR01510">
    <property type="entry name" value="coaD_prev_kdtB"/>
    <property type="match status" value="1"/>
</dbReference>
<name>A0A7X9QGE3_STRRT</name>
<gene>
    <name evidence="9 11" type="primary">coaD</name>
    <name evidence="11" type="ORF">HHO37_06820</name>
</gene>
<feature type="binding site" evidence="9">
    <location>
        <begin position="126"/>
        <end position="132"/>
    </location>
    <ligand>
        <name>ATP</name>
        <dbReference type="ChEBI" id="CHEBI:30616"/>
    </ligand>
</feature>
<feature type="binding site" evidence="9">
    <location>
        <position position="19"/>
    </location>
    <ligand>
        <name>ATP</name>
        <dbReference type="ChEBI" id="CHEBI:30616"/>
    </ligand>
</feature>
<sequence length="166" mass="18869">MSDKIGLFAGSFDPVTNGHVDIIRRASKLFDKLYVGLFYNKNKTGLFEPASRQKMLKEALADLKNVEVIVARDSLAVDIARQHGVTHLVRGLRNAQDLEYEANLAFFNSQLAQEIETVFLLTALDYRYLSSSRIRELIYFKADISPYVPQAVVKEVEQKSENNQKI</sequence>
<keyword evidence="7 9" id="KW-0173">Coenzyme A biosynthesis</keyword>
<dbReference type="SUPFAM" id="SSF52374">
    <property type="entry name" value="Nucleotidylyl transferase"/>
    <property type="match status" value="1"/>
</dbReference>
<dbReference type="InterPro" id="IPR014729">
    <property type="entry name" value="Rossmann-like_a/b/a_fold"/>
</dbReference>
<evidence type="ECO:0000313" key="12">
    <source>
        <dbReference type="Proteomes" id="UP000532121"/>
    </source>
</evidence>
<keyword evidence="4 9" id="KW-0547">Nucleotide-binding</keyword>
<comment type="subunit">
    <text evidence="9">Homohexamer.</text>
</comment>
<keyword evidence="2 9" id="KW-0808">Transferase</keyword>
<evidence type="ECO:0000256" key="2">
    <source>
        <dbReference type="ARBA" id="ARBA00022679"/>
    </source>
</evidence>
<evidence type="ECO:0000256" key="4">
    <source>
        <dbReference type="ARBA" id="ARBA00022741"/>
    </source>
</evidence>
<feature type="site" description="Transition state stabilizer" evidence="9">
    <location>
        <position position="19"/>
    </location>
</feature>
<feature type="domain" description="Cytidyltransferase-like" evidence="10">
    <location>
        <begin position="7"/>
        <end position="136"/>
    </location>
</feature>
<keyword evidence="6 9" id="KW-0460">Magnesium</keyword>
<proteinExistence type="inferred from homology"/>
<accession>A0A7X9QGE3</accession>
<comment type="similarity">
    <text evidence="9">Belongs to the bacterial CoaD family.</text>
</comment>
<dbReference type="PRINTS" id="PR01020">
    <property type="entry name" value="LPSBIOSNTHSS"/>
</dbReference>
<comment type="pathway">
    <text evidence="9">Cofactor biosynthesis; coenzyme A biosynthesis; CoA from (R)-pantothenate: step 4/5.</text>
</comment>
<reference evidence="11 12" key="1">
    <citation type="submission" date="2020-04" db="EMBL/GenBank/DDBJ databases">
        <title>MicrobeNet Type strains.</title>
        <authorList>
            <person name="Nicholson A.C."/>
        </authorList>
    </citation>
    <scope>NUCLEOTIDE SEQUENCE [LARGE SCALE GENOMIC DNA]</scope>
    <source>
        <strain evidence="11 12">DSM 22768</strain>
    </source>
</reference>
<keyword evidence="1 9" id="KW-0963">Cytoplasm</keyword>
<organism evidence="11 12">
    <name type="scientific">Streptococcus ratti</name>
    <dbReference type="NCBI Taxonomy" id="1341"/>
    <lineage>
        <taxon>Bacteria</taxon>
        <taxon>Bacillati</taxon>
        <taxon>Bacillota</taxon>
        <taxon>Bacilli</taxon>
        <taxon>Lactobacillales</taxon>
        <taxon>Streptococcaceae</taxon>
        <taxon>Streptococcus</taxon>
    </lineage>
</organism>